<keyword evidence="3 6" id="KW-0812">Transmembrane</keyword>
<keyword evidence="4 6" id="KW-1133">Transmembrane helix</keyword>
<evidence type="ECO:0000256" key="1">
    <source>
        <dbReference type="ARBA" id="ARBA00004651"/>
    </source>
</evidence>
<feature type="transmembrane region" description="Helical" evidence="6">
    <location>
        <begin position="346"/>
        <end position="366"/>
    </location>
</feature>
<dbReference type="RefSeq" id="WP_065846822.1">
    <property type="nucleotide sequence ID" value="NZ_JBHSKI010000003.1"/>
</dbReference>
<evidence type="ECO:0008006" key="9">
    <source>
        <dbReference type="Google" id="ProtNLM"/>
    </source>
</evidence>
<dbReference type="EMBL" id="JBHSKI010000003">
    <property type="protein sequence ID" value="MFC5170961.1"/>
    <property type="molecule type" value="Genomic_DNA"/>
</dbReference>
<feature type="transmembrane region" description="Helical" evidence="6">
    <location>
        <begin position="42"/>
        <end position="59"/>
    </location>
</feature>
<feature type="transmembrane region" description="Helical" evidence="6">
    <location>
        <begin position="241"/>
        <end position="263"/>
    </location>
</feature>
<comment type="caution">
    <text evidence="7">The sequence shown here is derived from an EMBL/GenBank/DDBJ whole genome shotgun (WGS) entry which is preliminary data.</text>
</comment>
<feature type="transmembrane region" description="Helical" evidence="6">
    <location>
        <begin position="167"/>
        <end position="187"/>
    </location>
</feature>
<dbReference type="InterPro" id="IPR050833">
    <property type="entry name" value="Poly_Biosynth_Transport"/>
</dbReference>
<reference evidence="8" key="1">
    <citation type="journal article" date="2019" name="Int. J. Syst. Evol. Microbiol.">
        <title>The Global Catalogue of Microorganisms (GCM) 10K type strain sequencing project: providing services to taxonomists for standard genome sequencing and annotation.</title>
        <authorList>
            <consortium name="The Broad Institute Genomics Platform"/>
            <consortium name="The Broad Institute Genome Sequencing Center for Infectious Disease"/>
            <person name="Wu L."/>
            <person name="Ma J."/>
        </authorList>
    </citation>
    <scope>NUCLEOTIDE SEQUENCE [LARGE SCALE GENOMIC DNA]</scope>
    <source>
        <strain evidence="8">CGMCC 4.1721</strain>
    </source>
</reference>
<proteinExistence type="predicted"/>
<feature type="transmembrane region" description="Helical" evidence="6">
    <location>
        <begin position="79"/>
        <end position="102"/>
    </location>
</feature>
<evidence type="ECO:0000313" key="8">
    <source>
        <dbReference type="Proteomes" id="UP001596208"/>
    </source>
</evidence>
<dbReference type="PANTHER" id="PTHR30250:SF26">
    <property type="entry name" value="PSMA PROTEIN"/>
    <property type="match status" value="1"/>
</dbReference>
<protein>
    <recommendedName>
        <fullName evidence="9">Membrane protein involved in the export of O-antigen and teichoic acid</fullName>
    </recommendedName>
</protein>
<feature type="transmembrane region" description="Helical" evidence="6">
    <location>
        <begin position="275"/>
        <end position="297"/>
    </location>
</feature>
<feature type="transmembrane region" description="Helical" evidence="6">
    <location>
        <begin position="309"/>
        <end position="337"/>
    </location>
</feature>
<keyword evidence="5 6" id="KW-0472">Membrane</keyword>
<gene>
    <name evidence="7" type="ORF">ACFPRK_10210</name>
</gene>
<organism evidence="7 8">
    <name type="scientific">Streptomyces mutomycini</name>
    <dbReference type="NCBI Taxonomy" id="284036"/>
    <lineage>
        <taxon>Bacteria</taxon>
        <taxon>Bacillati</taxon>
        <taxon>Actinomycetota</taxon>
        <taxon>Actinomycetes</taxon>
        <taxon>Kitasatosporales</taxon>
        <taxon>Streptomycetaceae</taxon>
        <taxon>Streptomyces</taxon>
    </lineage>
</organism>
<evidence type="ECO:0000256" key="6">
    <source>
        <dbReference type="SAM" id="Phobius"/>
    </source>
</evidence>
<evidence type="ECO:0000313" key="7">
    <source>
        <dbReference type="EMBL" id="MFC5170961.1"/>
    </source>
</evidence>
<comment type="subcellular location">
    <subcellularLocation>
        <location evidence="1">Cell membrane</location>
        <topology evidence="1">Multi-pass membrane protein</topology>
    </subcellularLocation>
</comment>
<keyword evidence="2" id="KW-1003">Cell membrane</keyword>
<dbReference type="Proteomes" id="UP001596208">
    <property type="component" value="Unassembled WGS sequence"/>
</dbReference>
<feature type="transmembrane region" description="Helical" evidence="6">
    <location>
        <begin position="208"/>
        <end position="229"/>
    </location>
</feature>
<evidence type="ECO:0000256" key="5">
    <source>
        <dbReference type="ARBA" id="ARBA00023136"/>
    </source>
</evidence>
<evidence type="ECO:0000256" key="2">
    <source>
        <dbReference type="ARBA" id="ARBA00022475"/>
    </source>
</evidence>
<accession>A0ABW0B158</accession>
<keyword evidence="8" id="KW-1185">Reference proteome</keyword>
<name>A0ABW0B158_9ACTN</name>
<dbReference type="PANTHER" id="PTHR30250">
    <property type="entry name" value="PST FAMILY PREDICTED COLANIC ACID TRANSPORTER"/>
    <property type="match status" value="1"/>
</dbReference>
<feature type="transmembrane region" description="Helical" evidence="6">
    <location>
        <begin position="372"/>
        <end position="391"/>
    </location>
</feature>
<evidence type="ECO:0000256" key="4">
    <source>
        <dbReference type="ARBA" id="ARBA00022989"/>
    </source>
</evidence>
<sequence length="414" mass="42344">MRARTAILCSVADQGVAALTNILVLVAAARLSTLADFARFSAVYLVFTVLLGVFGAYTGQPLVLRRGAGEDTRGACRSAVVFTVGASAALGALLAAVCLFVPGGTARALVMLGLVLPVVMGQDALRYAFSTLQRPHLALGADLLRLVCVLAALSVQEHGAAPARLIAVWGLSALPALLLSAVLLHRSTAGTPLLLRPLLRRGHLGQRFVVEFGVGNATSQLSVLGLGAVGNPLLVGALRGATTLFGPLNVLFTSATSFGPPLLSRIGDERRRTRATAGLAAVLAATAALWATALALLPEAAGRELLGETWPAAAALLPATGSQYAAMAVGTCGLLALRVLDPRTTLSIQVVFSLTAVAFMAGGYALGGVPGAAWGLCLGSVCKAAATWTRVARLRRRKPAPDETVTADALPSAP</sequence>
<feature type="transmembrane region" description="Helical" evidence="6">
    <location>
        <begin position="108"/>
        <end position="125"/>
    </location>
</feature>
<evidence type="ECO:0000256" key="3">
    <source>
        <dbReference type="ARBA" id="ARBA00022692"/>
    </source>
</evidence>